<dbReference type="InterPro" id="IPR009013">
    <property type="entry name" value="Attachment_protein_shaft_sf"/>
</dbReference>
<evidence type="ECO:0000256" key="13">
    <source>
        <dbReference type="SAM" id="Phobius"/>
    </source>
</evidence>
<evidence type="ECO:0000259" key="14">
    <source>
        <dbReference type="PROSITE" id="PS50259"/>
    </source>
</evidence>
<organism evidence="15 16">
    <name type="scientific">Mytilus edulis</name>
    <name type="common">Blue mussel</name>
    <dbReference type="NCBI Taxonomy" id="6550"/>
    <lineage>
        <taxon>Eukaryota</taxon>
        <taxon>Metazoa</taxon>
        <taxon>Spiralia</taxon>
        <taxon>Lophotrochozoa</taxon>
        <taxon>Mollusca</taxon>
        <taxon>Bivalvia</taxon>
        <taxon>Autobranchia</taxon>
        <taxon>Pteriomorphia</taxon>
        <taxon>Mytilida</taxon>
        <taxon>Mytiloidea</taxon>
        <taxon>Mytilidae</taxon>
        <taxon>Mytilinae</taxon>
        <taxon>Mytilus</taxon>
    </lineage>
</organism>
<evidence type="ECO:0000313" key="15">
    <source>
        <dbReference type="EMBL" id="CAG2254087.1"/>
    </source>
</evidence>
<feature type="region of interest" description="Disordered" evidence="12">
    <location>
        <begin position="891"/>
        <end position="915"/>
    </location>
</feature>
<keyword evidence="5 13" id="KW-0812">Transmembrane</keyword>
<evidence type="ECO:0000256" key="1">
    <source>
        <dbReference type="ARBA" id="ARBA00004328"/>
    </source>
</evidence>
<dbReference type="GO" id="GO:0019062">
    <property type="term" value="P:virion attachment to host cell"/>
    <property type="evidence" value="ECO:0007669"/>
    <property type="project" value="InterPro"/>
</dbReference>
<feature type="region of interest" description="Disordered" evidence="12">
    <location>
        <begin position="133"/>
        <end position="217"/>
    </location>
</feature>
<feature type="compositionally biased region" description="Low complexity" evidence="12">
    <location>
        <begin position="494"/>
        <end position="506"/>
    </location>
</feature>
<feature type="domain" description="G-protein coupled receptors family 3 profile" evidence="14">
    <location>
        <begin position="1"/>
        <end position="89"/>
    </location>
</feature>
<feature type="region of interest" description="Disordered" evidence="12">
    <location>
        <begin position="241"/>
        <end position="288"/>
    </location>
</feature>
<evidence type="ECO:0000256" key="5">
    <source>
        <dbReference type="ARBA" id="ARBA00022692"/>
    </source>
</evidence>
<feature type="compositionally biased region" description="Polar residues" evidence="12">
    <location>
        <begin position="275"/>
        <end position="288"/>
    </location>
</feature>
<keyword evidence="10" id="KW-0807">Transducer</keyword>
<evidence type="ECO:0000256" key="9">
    <source>
        <dbReference type="ARBA" id="ARBA00023180"/>
    </source>
</evidence>
<dbReference type="PANTHER" id="PTHR24060">
    <property type="entry name" value="METABOTROPIC GLUTAMATE RECEPTOR"/>
    <property type="match status" value="1"/>
</dbReference>
<evidence type="ECO:0000256" key="8">
    <source>
        <dbReference type="ARBA" id="ARBA00023136"/>
    </source>
</evidence>
<keyword evidence="7" id="KW-0297">G-protein coupled receptor</keyword>
<evidence type="ECO:0000256" key="3">
    <source>
        <dbReference type="ARBA" id="ARBA00022475"/>
    </source>
</evidence>
<evidence type="ECO:0000256" key="2">
    <source>
        <dbReference type="ARBA" id="ARBA00004651"/>
    </source>
</evidence>
<dbReference type="AlphaFoldDB" id="A0A8S3VG82"/>
<evidence type="ECO:0000256" key="7">
    <source>
        <dbReference type="ARBA" id="ARBA00023040"/>
    </source>
</evidence>
<name>A0A8S3VG82_MYTED</name>
<keyword evidence="15" id="KW-0675">Receptor</keyword>
<feature type="transmembrane region" description="Helical" evidence="13">
    <location>
        <begin position="21"/>
        <end position="41"/>
    </location>
</feature>
<dbReference type="GO" id="GO:0004930">
    <property type="term" value="F:G protein-coupled receptor activity"/>
    <property type="evidence" value="ECO:0007669"/>
    <property type="project" value="UniProtKB-KW"/>
</dbReference>
<feature type="compositionally biased region" description="Polar residues" evidence="12">
    <location>
        <begin position="449"/>
        <end position="461"/>
    </location>
</feature>
<keyword evidence="8 13" id="KW-0472">Membrane</keyword>
<keyword evidence="16" id="KW-1185">Reference proteome</keyword>
<sequence>MCTLYAVKTRNLPENFNEAKFIGFTMYTTCVIWLGFFAIYFGSDPKVFTLSIAISLSASVSLVLLFFPKVYVIVWAPEKNTRSAFTTSKDVRCHFGSVSYNSVDKTEGADKKLFDKTGNTVFRKRSIFGKLKPHSHEREQTATLPPNFKLSRHDSTHVYVTNEKKKFPWSRNENSKSEDDDGRLSTISSKDGSRQSSEKRKNGNSGNHRQDSESQTDQDLFHAYVSSDGILHRKLSNQPLEHLRHSRHDSESSINSDEIFLSHPPSSAQERRQMCSKTSQSDDTSPLLTNEEESCKLMYDDCPNSYQSANNKGKHSNGENLLLYAPPEVSSNEKTELYLHHMNKVKDANQGFFLDQKKKKSQSTKEHLPVNYNSGKQETDECVSFLLQPTSSALYARRIKDTDIKQREHQHTNLNNVMSGNYQPDASSQDHFSPCSSKIIKTNRRQSPKSHTYQNNESIAENEHFQITQHPSLIYGSSSSPVYYSNELASSLGSQSLTPSDSQSSTLKRHNIDNGKESSKEGHLLSDCEDSYNVQAFLGKVRTPSETKSDTDNASMLSFKTYMKKRGIELDISSIKSSQLILLKSSQSQHLILLQLQHLTLTITTPHPLTITTSHPLTNTTAHYLTITTHHHLTIATPNPLTITRPHYVKITRPHPLTITRPHHLTITRPHPLTITRPHPLTITRPHHLTITSPHPLTITTPHPLTITTPHPLTITTPHSLTITTPHPLTIKTPHPLTITTPHPLTITTHHPLTITTPHLLTITTLHHPTITTHHSLTITTLHSLTITTPHPLTITTPHPLTITTPHLLTITTLHHPTITTHHLQSTLHPLTITIPHPLTITTPHPLTITTPHPLTITTLHHPTITTHHPLTITTLHPLTITTLHPYKHNTSSSYNHNTSSSYNHNSSSSYNHNTASSYNHNTSLSYNHNTTFSYNHNTLGKSLDIEYAEKCNKGANNRMKSHLTDIEKMQQRKELQLRKEKQNLKQELADIRKRNPLVKELKTPEFLKQEKSRIRQTAGYVRRIDYRSDGNSSDECISELSFDGSEDSSDAETKYRRRKVATLEERCREKTMSNLHRRYSAQLKTNIKS</sequence>
<reference evidence="15" key="1">
    <citation type="submission" date="2021-03" db="EMBL/GenBank/DDBJ databases">
        <authorList>
            <person name="Bekaert M."/>
        </authorList>
    </citation>
    <scope>NUCLEOTIDE SEQUENCE</scope>
</reference>
<evidence type="ECO:0000313" key="16">
    <source>
        <dbReference type="Proteomes" id="UP000683360"/>
    </source>
</evidence>
<keyword evidence="3" id="KW-1003">Cell membrane</keyword>
<evidence type="ECO:0000256" key="6">
    <source>
        <dbReference type="ARBA" id="ARBA00022989"/>
    </source>
</evidence>
<dbReference type="EMBL" id="CAJPWZ010003216">
    <property type="protein sequence ID" value="CAG2254087.1"/>
    <property type="molecule type" value="Genomic_DNA"/>
</dbReference>
<protein>
    <submittedName>
        <fullName evidence="15">Metabotropic glutamate receptor 5</fullName>
    </submittedName>
</protein>
<dbReference type="PROSITE" id="PS50259">
    <property type="entry name" value="G_PROTEIN_RECEP_F3_4"/>
    <property type="match status" value="1"/>
</dbReference>
<feature type="compositionally biased region" description="Basic and acidic residues" evidence="12">
    <location>
        <begin position="191"/>
        <end position="201"/>
    </location>
</feature>
<feature type="region of interest" description="Disordered" evidence="12">
    <location>
        <begin position="1030"/>
        <end position="1059"/>
    </location>
</feature>
<dbReference type="GO" id="GO:0005886">
    <property type="term" value="C:plasma membrane"/>
    <property type="evidence" value="ECO:0007669"/>
    <property type="project" value="UniProtKB-SubCell"/>
</dbReference>
<keyword evidence="11" id="KW-0175">Coiled coil</keyword>
<feature type="compositionally biased region" description="Basic and acidic residues" evidence="12">
    <location>
        <begin position="151"/>
        <end position="166"/>
    </location>
</feature>
<feature type="region of interest" description="Disordered" evidence="12">
    <location>
        <begin position="493"/>
        <end position="525"/>
    </location>
</feature>
<feature type="compositionally biased region" description="Basic and acidic residues" evidence="12">
    <location>
        <begin position="510"/>
        <end position="525"/>
    </location>
</feature>
<evidence type="ECO:0000256" key="12">
    <source>
        <dbReference type="SAM" id="MobiDB-lite"/>
    </source>
</evidence>
<dbReference type="PROSITE" id="PS00981">
    <property type="entry name" value="G_PROTEIN_RECEP_F3_3"/>
    <property type="match status" value="1"/>
</dbReference>
<accession>A0A8S3VG82</accession>
<feature type="coiled-coil region" evidence="11">
    <location>
        <begin position="953"/>
        <end position="995"/>
    </location>
</feature>
<comment type="subcellular location">
    <subcellularLocation>
        <location evidence="2">Cell membrane</location>
        <topology evidence="2">Multi-pass membrane protein</topology>
    </subcellularLocation>
    <subcellularLocation>
        <location evidence="1">Virion</location>
    </subcellularLocation>
</comment>
<dbReference type="OrthoDB" id="425344at2759"/>
<dbReference type="SUPFAM" id="SSF51225">
    <property type="entry name" value="Fibre shaft of virus attachment proteins"/>
    <property type="match status" value="1"/>
</dbReference>
<dbReference type="InterPro" id="IPR017979">
    <property type="entry name" value="GPCR_3_CS"/>
</dbReference>
<keyword evidence="6 13" id="KW-1133">Transmembrane helix</keyword>
<keyword evidence="4" id="KW-0945">Host-virus interaction</keyword>
<proteinExistence type="predicted"/>
<feature type="compositionally biased region" description="Polar residues" evidence="12">
    <location>
        <begin position="203"/>
        <end position="217"/>
    </location>
</feature>
<dbReference type="Proteomes" id="UP000683360">
    <property type="component" value="Unassembled WGS sequence"/>
</dbReference>
<dbReference type="Pfam" id="PF00003">
    <property type="entry name" value="7tm_3"/>
    <property type="match status" value="1"/>
</dbReference>
<dbReference type="InterPro" id="IPR050726">
    <property type="entry name" value="mGluR"/>
</dbReference>
<gene>
    <name evidence="15" type="ORF">MEDL_65582</name>
</gene>
<evidence type="ECO:0000256" key="11">
    <source>
        <dbReference type="SAM" id="Coils"/>
    </source>
</evidence>
<feature type="region of interest" description="Disordered" evidence="12">
    <location>
        <begin position="440"/>
        <end position="461"/>
    </location>
</feature>
<comment type="caution">
    <text evidence="15">The sequence shown here is derived from an EMBL/GenBank/DDBJ whole genome shotgun (WGS) entry which is preliminary data.</text>
</comment>
<keyword evidence="9" id="KW-0325">Glycoprotein</keyword>
<dbReference type="InterPro" id="IPR017978">
    <property type="entry name" value="GPCR_3_C"/>
</dbReference>
<evidence type="ECO:0000256" key="4">
    <source>
        <dbReference type="ARBA" id="ARBA00022581"/>
    </source>
</evidence>
<evidence type="ECO:0000256" key="10">
    <source>
        <dbReference type="ARBA" id="ARBA00023224"/>
    </source>
</evidence>